<gene>
    <name evidence="2" type="ORF">IFR04_006229</name>
</gene>
<feature type="domain" description="BTB" evidence="1">
    <location>
        <begin position="12"/>
        <end position="81"/>
    </location>
</feature>
<dbReference type="PANTHER" id="PTHR47843">
    <property type="entry name" value="BTB DOMAIN-CONTAINING PROTEIN-RELATED"/>
    <property type="match status" value="1"/>
</dbReference>
<sequence>MSASFEEILLSRSYTFIVGADAVPITVHEATLADQSPGLKALMRTEMSEGLAREARWEDVDKETFIRFAQFAYIGDYSIPTMIVKSSAPTADERLRPPSPDFFMPSDEWTANKAGKKHARPVPVTKTIPVFKDLIYARPMPQFNFEGTYNLKVGDGIDENIGEILHIHASLYVLAEKWGVDRLKRLTLFKIHKTLNLFSLDALRLEVVVDFVRYVYSEERTPDLESTVDELRELVRQYIVANAEFTSRNATFLALIEEGGALARDLWKYVAPRVNK</sequence>
<dbReference type="PROSITE" id="PS50097">
    <property type="entry name" value="BTB"/>
    <property type="match status" value="1"/>
</dbReference>
<dbReference type="OrthoDB" id="9997739at2759"/>
<proteinExistence type="predicted"/>
<reference evidence="2" key="1">
    <citation type="submission" date="2021-02" db="EMBL/GenBank/DDBJ databases">
        <title>Genome sequence Cadophora malorum strain M34.</title>
        <authorList>
            <person name="Stefanovic E."/>
            <person name="Vu D."/>
            <person name="Scully C."/>
            <person name="Dijksterhuis J."/>
            <person name="Roader J."/>
            <person name="Houbraken J."/>
        </authorList>
    </citation>
    <scope>NUCLEOTIDE SEQUENCE</scope>
    <source>
        <strain evidence="2">M34</strain>
    </source>
</reference>
<dbReference type="InterPro" id="IPR000210">
    <property type="entry name" value="BTB/POZ_dom"/>
</dbReference>
<evidence type="ECO:0000259" key="1">
    <source>
        <dbReference type="PROSITE" id="PS50097"/>
    </source>
</evidence>
<dbReference type="SUPFAM" id="SSF54695">
    <property type="entry name" value="POZ domain"/>
    <property type="match status" value="1"/>
</dbReference>
<comment type="caution">
    <text evidence="2">The sequence shown here is derived from an EMBL/GenBank/DDBJ whole genome shotgun (WGS) entry which is preliminary data.</text>
</comment>
<organism evidence="2 3">
    <name type="scientific">Cadophora malorum</name>
    <dbReference type="NCBI Taxonomy" id="108018"/>
    <lineage>
        <taxon>Eukaryota</taxon>
        <taxon>Fungi</taxon>
        <taxon>Dikarya</taxon>
        <taxon>Ascomycota</taxon>
        <taxon>Pezizomycotina</taxon>
        <taxon>Leotiomycetes</taxon>
        <taxon>Helotiales</taxon>
        <taxon>Ploettnerulaceae</taxon>
        <taxon>Cadophora</taxon>
    </lineage>
</organism>
<name>A0A8H7TJ62_9HELO</name>
<evidence type="ECO:0000313" key="3">
    <source>
        <dbReference type="Proteomes" id="UP000664132"/>
    </source>
</evidence>
<evidence type="ECO:0000313" key="2">
    <source>
        <dbReference type="EMBL" id="KAG4420639.1"/>
    </source>
</evidence>
<dbReference type="Gene3D" id="3.30.710.10">
    <property type="entry name" value="Potassium Channel Kv1.1, Chain A"/>
    <property type="match status" value="1"/>
</dbReference>
<dbReference type="EMBL" id="JAFJYH010000080">
    <property type="protein sequence ID" value="KAG4420639.1"/>
    <property type="molecule type" value="Genomic_DNA"/>
</dbReference>
<protein>
    <recommendedName>
        <fullName evidence="1">BTB domain-containing protein</fullName>
    </recommendedName>
</protein>
<accession>A0A8H7TJ62</accession>
<keyword evidence="3" id="KW-1185">Reference proteome</keyword>
<dbReference type="AlphaFoldDB" id="A0A8H7TJ62"/>
<dbReference type="InterPro" id="IPR011333">
    <property type="entry name" value="SKP1/BTB/POZ_sf"/>
</dbReference>
<dbReference type="Proteomes" id="UP000664132">
    <property type="component" value="Unassembled WGS sequence"/>
</dbReference>